<keyword evidence="2" id="KW-1133">Transmembrane helix</keyword>
<feature type="region of interest" description="Disordered" evidence="1">
    <location>
        <begin position="109"/>
        <end position="419"/>
    </location>
</feature>
<comment type="caution">
    <text evidence="3">The sequence shown here is derived from an EMBL/GenBank/DDBJ whole genome shotgun (WGS) entry which is preliminary data.</text>
</comment>
<organism evidence="3 4">
    <name type="scientific">Colletotrichum chlorophyti</name>
    <dbReference type="NCBI Taxonomy" id="708187"/>
    <lineage>
        <taxon>Eukaryota</taxon>
        <taxon>Fungi</taxon>
        <taxon>Dikarya</taxon>
        <taxon>Ascomycota</taxon>
        <taxon>Pezizomycotina</taxon>
        <taxon>Sordariomycetes</taxon>
        <taxon>Hypocreomycetidae</taxon>
        <taxon>Glomerellales</taxon>
        <taxon>Glomerellaceae</taxon>
        <taxon>Colletotrichum</taxon>
    </lineage>
</organism>
<evidence type="ECO:0000313" key="4">
    <source>
        <dbReference type="Proteomes" id="UP000186583"/>
    </source>
</evidence>
<feature type="transmembrane region" description="Helical" evidence="2">
    <location>
        <begin position="12"/>
        <end position="30"/>
    </location>
</feature>
<feature type="compositionally biased region" description="Low complexity" evidence="1">
    <location>
        <begin position="369"/>
        <end position="384"/>
    </location>
</feature>
<feature type="compositionally biased region" description="Basic and acidic residues" evidence="1">
    <location>
        <begin position="204"/>
        <end position="259"/>
    </location>
</feature>
<feature type="region of interest" description="Disordered" evidence="1">
    <location>
        <begin position="36"/>
        <end position="97"/>
    </location>
</feature>
<feature type="compositionally biased region" description="Polar residues" evidence="1">
    <location>
        <begin position="311"/>
        <end position="330"/>
    </location>
</feature>
<evidence type="ECO:0000313" key="3">
    <source>
        <dbReference type="EMBL" id="OLN81399.1"/>
    </source>
</evidence>
<dbReference type="AlphaFoldDB" id="A0A1Q8RAY0"/>
<feature type="compositionally biased region" description="Basic and acidic residues" evidence="1">
    <location>
        <begin position="109"/>
        <end position="122"/>
    </location>
</feature>
<evidence type="ECO:0000256" key="1">
    <source>
        <dbReference type="SAM" id="MobiDB-lite"/>
    </source>
</evidence>
<reference evidence="3 4" key="1">
    <citation type="submission" date="2016-11" db="EMBL/GenBank/DDBJ databases">
        <title>Draft Genome Assembly of Colletotrichum chlorophyti a pathogen of herbaceous plants.</title>
        <authorList>
            <person name="Gan P."/>
            <person name="Narusaka M."/>
            <person name="Tsushima A."/>
            <person name="Narusaka Y."/>
            <person name="Takano Y."/>
            <person name="Shirasu K."/>
        </authorList>
    </citation>
    <scope>NUCLEOTIDE SEQUENCE [LARGE SCALE GENOMIC DNA]</scope>
    <source>
        <strain evidence="3 4">NTL11</strain>
    </source>
</reference>
<accession>A0A1Q8RAY0</accession>
<gene>
    <name evidence="3" type="ORF">CCHL11_09957</name>
</gene>
<name>A0A1Q8RAY0_9PEZI</name>
<feature type="compositionally biased region" description="Low complexity" evidence="1">
    <location>
        <begin position="60"/>
        <end position="69"/>
    </location>
</feature>
<sequence>MPASEFLTTQTVGGYLVCFLLAGGFTYHLINKNKPAQVSKGAKTHVVQKKETNAKKQRKAAFASSAQKSATEDKASSTAKDTSSTWLSNAPDDGVDNTEFAKRMANVQEGKKFDGKSAGDQKKKQKSVKQSQAAEKPAKKKAVQVTEEKEPTPSTTPAVEAVETAAVEEESPATSPEIAPADPSGVSDMLEPTASGPSVLRLTGTDKEKSKAKNQKVPEKAETKKQRQNRQKNEAKKAAREEEEKDRKAKLEKQRRTAREAAGIPAKDGSQFLAGVNGKNSAWTAGSPNGASTNGSSAAVQPLDTFEAPAQNGTSAAPTQASDSWISSLPSEEEQLERLKEEDEWNTVPSKSSKKAKKERTPSPEPTKAAPAQQSQQSRPIAQAVQKPAVSNGKAAKPAASYGSFSALSTDEQEEEWDV</sequence>
<feature type="compositionally biased region" description="Polar residues" evidence="1">
    <location>
        <begin position="278"/>
        <end position="299"/>
    </location>
</feature>
<dbReference type="EMBL" id="MPGH01000253">
    <property type="protein sequence ID" value="OLN81399.1"/>
    <property type="molecule type" value="Genomic_DNA"/>
</dbReference>
<proteinExistence type="predicted"/>
<keyword evidence="2" id="KW-0472">Membrane</keyword>
<keyword evidence="4" id="KW-1185">Reference proteome</keyword>
<evidence type="ECO:0000256" key="2">
    <source>
        <dbReference type="SAM" id="Phobius"/>
    </source>
</evidence>
<dbReference type="OrthoDB" id="4207724at2759"/>
<dbReference type="Proteomes" id="UP000186583">
    <property type="component" value="Unassembled WGS sequence"/>
</dbReference>
<keyword evidence="2" id="KW-0812">Transmembrane</keyword>
<feature type="compositionally biased region" description="Low complexity" evidence="1">
    <location>
        <begin position="76"/>
        <end position="85"/>
    </location>
</feature>
<protein>
    <submittedName>
        <fullName evidence="3">Uncharacterized protein</fullName>
    </submittedName>
</protein>
<feature type="compositionally biased region" description="Low complexity" evidence="1">
    <location>
        <begin position="152"/>
        <end position="165"/>
    </location>
</feature>